<evidence type="ECO:0000313" key="2">
    <source>
        <dbReference type="Proteomes" id="UP000823902"/>
    </source>
</evidence>
<dbReference type="EMBL" id="DWVY01000054">
    <property type="protein sequence ID" value="HJC75400.1"/>
    <property type="molecule type" value="Genomic_DNA"/>
</dbReference>
<organism evidence="1 2">
    <name type="scientific">Candidatus Mediterraneibacter faecavium</name>
    <dbReference type="NCBI Taxonomy" id="2838668"/>
    <lineage>
        <taxon>Bacteria</taxon>
        <taxon>Bacillati</taxon>
        <taxon>Bacillota</taxon>
        <taxon>Clostridia</taxon>
        <taxon>Lachnospirales</taxon>
        <taxon>Lachnospiraceae</taxon>
        <taxon>Mediterraneibacter</taxon>
    </lineage>
</organism>
<dbReference type="AlphaFoldDB" id="A0A9D2TM52"/>
<comment type="caution">
    <text evidence="1">The sequence shown here is derived from an EMBL/GenBank/DDBJ whole genome shotgun (WGS) entry which is preliminary data.</text>
</comment>
<reference evidence="1" key="2">
    <citation type="submission" date="2021-04" db="EMBL/GenBank/DDBJ databases">
        <authorList>
            <person name="Gilroy R."/>
        </authorList>
    </citation>
    <scope>NUCLEOTIDE SEQUENCE</scope>
    <source>
        <strain evidence="1">CHK196-7946</strain>
    </source>
</reference>
<sequence>MPYKIEGLDEDGKKQRFTVNKSTYKKYRREYSINTADVMYLPHTRIVMELELGEALPEGEKS</sequence>
<proteinExistence type="predicted"/>
<reference evidence="1" key="1">
    <citation type="journal article" date="2021" name="PeerJ">
        <title>Extensive microbial diversity within the chicken gut microbiome revealed by metagenomics and culture.</title>
        <authorList>
            <person name="Gilroy R."/>
            <person name="Ravi A."/>
            <person name="Getino M."/>
            <person name="Pursley I."/>
            <person name="Horton D.L."/>
            <person name="Alikhan N.F."/>
            <person name="Baker D."/>
            <person name="Gharbi K."/>
            <person name="Hall N."/>
            <person name="Watson M."/>
            <person name="Adriaenssens E.M."/>
            <person name="Foster-Nyarko E."/>
            <person name="Jarju S."/>
            <person name="Secka A."/>
            <person name="Antonio M."/>
            <person name="Oren A."/>
            <person name="Chaudhuri R.R."/>
            <person name="La Ragione R."/>
            <person name="Hildebrand F."/>
            <person name="Pallen M.J."/>
        </authorList>
    </citation>
    <scope>NUCLEOTIDE SEQUENCE</scope>
    <source>
        <strain evidence="1">CHK196-7946</strain>
    </source>
</reference>
<gene>
    <name evidence="1" type="ORF">H9697_10735</name>
</gene>
<evidence type="ECO:0000313" key="1">
    <source>
        <dbReference type="EMBL" id="HJC75400.1"/>
    </source>
</evidence>
<dbReference type="Proteomes" id="UP000823902">
    <property type="component" value="Unassembled WGS sequence"/>
</dbReference>
<accession>A0A9D2TM52</accession>
<name>A0A9D2TM52_9FIRM</name>
<protein>
    <submittedName>
        <fullName evidence="1">Uncharacterized protein</fullName>
    </submittedName>
</protein>